<dbReference type="GO" id="GO:0000287">
    <property type="term" value="F:magnesium ion binding"/>
    <property type="evidence" value="ECO:0007669"/>
    <property type="project" value="UniProtKB-UniRule"/>
</dbReference>
<feature type="binding site" evidence="7">
    <location>
        <position position="58"/>
    </location>
    <ligand>
        <name>substrate</name>
    </ligand>
</feature>
<keyword evidence="3 7" id="KW-0547">Nucleotide-binding</keyword>
<dbReference type="STRING" id="1351755.CCH01_06650"/>
<evidence type="ECO:0000256" key="6">
    <source>
        <dbReference type="ARBA" id="ARBA00023141"/>
    </source>
</evidence>
<dbReference type="GO" id="GO:0009073">
    <property type="term" value="P:aromatic amino acid family biosynthetic process"/>
    <property type="evidence" value="ECO:0007669"/>
    <property type="project" value="UniProtKB-KW"/>
</dbReference>
<evidence type="ECO:0000256" key="4">
    <source>
        <dbReference type="ARBA" id="ARBA00022777"/>
    </source>
</evidence>
<evidence type="ECO:0000256" key="3">
    <source>
        <dbReference type="ARBA" id="ARBA00022741"/>
    </source>
</evidence>
<keyword evidence="7" id="KW-0479">Metal-binding</keyword>
<dbReference type="InterPro" id="IPR031322">
    <property type="entry name" value="Shikimate/glucono_kinase"/>
</dbReference>
<keyword evidence="9" id="KW-1185">Reference proteome</keyword>
<comment type="subunit">
    <text evidence="7">Monomer.</text>
</comment>
<keyword evidence="2 7" id="KW-0808">Transferase</keyword>
<dbReference type="GeneID" id="66301026"/>
<evidence type="ECO:0000256" key="5">
    <source>
        <dbReference type="ARBA" id="ARBA00022840"/>
    </source>
</evidence>
<comment type="similarity">
    <text evidence="7">Belongs to the shikimate kinase family.</text>
</comment>
<dbReference type="Proteomes" id="UP000190476">
    <property type="component" value="Chromosome I"/>
</dbReference>
<evidence type="ECO:0000313" key="8">
    <source>
        <dbReference type="EMBL" id="SLK14405.1"/>
    </source>
</evidence>
<comment type="pathway">
    <text evidence="7">Metabolic intermediate biosynthesis; chorismate biosynthesis; chorismate from D-erythrose 4-phosphate and phosphoenolpyruvate: step 5/7.</text>
</comment>
<evidence type="ECO:0000256" key="2">
    <source>
        <dbReference type="ARBA" id="ARBA00022679"/>
    </source>
</evidence>
<dbReference type="CDD" id="cd00464">
    <property type="entry name" value="SK"/>
    <property type="match status" value="1"/>
</dbReference>
<feature type="binding site" evidence="7">
    <location>
        <position position="35"/>
    </location>
    <ligand>
        <name>substrate</name>
    </ligand>
</feature>
<dbReference type="InterPro" id="IPR027417">
    <property type="entry name" value="P-loop_NTPase"/>
</dbReference>
<sequence length="164" mass="19007">MNKKSILLIGMPGCGKTTIGKILANELNYNFYDMDKYIEKISGQNIKEIFKVSEKNFRDIETKACLELCKKKMAVISSGGGVVKRKKNIDLFKDNSIIIFIDRPLENILKDVNTSTRPLLTEGKEKLYKLYEERYRLYNEYSHLKVINDGFIKDVVLEIKKCIK</sequence>
<dbReference type="UniPathway" id="UPA00053">
    <property type="reaction ID" value="UER00088"/>
</dbReference>
<comment type="caution">
    <text evidence="7">Lacks conserved residue(s) required for the propagation of feature annotation.</text>
</comment>
<organism evidence="8 9">
    <name type="scientific">Clostridium chauvoei JF4335</name>
    <dbReference type="NCBI Taxonomy" id="1351755"/>
    <lineage>
        <taxon>Bacteria</taxon>
        <taxon>Bacillati</taxon>
        <taxon>Bacillota</taxon>
        <taxon>Clostridia</taxon>
        <taxon>Eubacteriales</taxon>
        <taxon>Clostridiaceae</taxon>
        <taxon>Clostridium</taxon>
    </lineage>
</organism>
<evidence type="ECO:0000256" key="7">
    <source>
        <dbReference type="HAMAP-Rule" id="MF_00109"/>
    </source>
</evidence>
<keyword evidence="6 7" id="KW-0057">Aromatic amino acid biosynthesis</keyword>
<keyword evidence="5 7" id="KW-0067">ATP-binding</keyword>
<accession>A0A1U6J2E4</accession>
<dbReference type="RefSeq" id="WP_079481164.1">
    <property type="nucleotide sequence ID" value="NZ_CBML010000006.1"/>
</dbReference>
<gene>
    <name evidence="7" type="primary">aroK</name>
    <name evidence="8" type="ORF">CCH01_06650</name>
</gene>
<feature type="binding site" evidence="7">
    <location>
        <position position="117"/>
    </location>
    <ligand>
        <name>ATP</name>
        <dbReference type="ChEBI" id="CHEBI:30616"/>
    </ligand>
</feature>
<feature type="binding site" evidence="7">
    <location>
        <begin position="13"/>
        <end position="18"/>
    </location>
    <ligand>
        <name>ATP</name>
        <dbReference type="ChEBI" id="CHEBI:30616"/>
    </ligand>
</feature>
<dbReference type="PANTHER" id="PTHR21087:SF16">
    <property type="entry name" value="SHIKIMATE KINASE 1, CHLOROPLASTIC"/>
    <property type="match status" value="1"/>
</dbReference>
<dbReference type="OrthoDB" id="9800332at2"/>
<comment type="subcellular location">
    <subcellularLocation>
        <location evidence="7">Cytoplasm</location>
    </subcellularLocation>
</comment>
<evidence type="ECO:0000313" key="9">
    <source>
        <dbReference type="Proteomes" id="UP000190476"/>
    </source>
</evidence>
<keyword evidence="4 7" id="KW-0418">Kinase</keyword>
<comment type="cofactor">
    <cofactor evidence="7">
        <name>Mg(2+)</name>
        <dbReference type="ChEBI" id="CHEBI:18420"/>
    </cofactor>
    <text evidence="7">Binds 1 Mg(2+) ion per subunit.</text>
</comment>
<dbReference type="EC" id="2.7.1.71" evidence="7"/>
<dbReference type="Pfam" id="PF01202">
    <property type="entry name" value="SKI"/>
    <property type="match status" value="1"/>
</dbReference>
<proteinExistence type="inferred from homology"/>
<protein>
    <recommendedName>
        <fullName evidence="7">Shikimate kinase</fullName>
        <shortName evidence="7">SK</shortName>
        <ecNumber evidence="7">2.7.1.71</ecNumber>
    </recommendedName>
</protein>
<dbReference type="SUPFAM" id="SSF52540">
    <property type="entry name" value="P-loop containing nucleoside triphosphate hydrolases"/>
    <property type="match status" value="1"/>
</dbReference>
<feature type="binding site" evidence="7">
    <location>
        <position position="80"/>
    </location>
    <ligand>
        <name>substrate</name>
    </ligand>
</feature>
<dbReference type="GO" id="GO:0005524">
    <property type="term" value="F:ATP binding"/>
    <property type="evidence" value="ECO:0007669"/>
    <property type="project" value="UniProtKB-UniRule"/>
</dbReference>
<comment type="catalytic activity">
    <reaction evidence="7">
        <text>shikimate + ATP = 3-phosphoshikimate + ADP + H(+)</text>
        <dbReference type="Rhea" id="RHEA:13121"/>
        <dbReference type="ChEBI" id="CHEBI:15378"/>
        <dbReference type="ChEBI" id="CHEBI:30616"/>
        <dbReference type="ChEBI" id="CHEBI:36208"/>
        <dbReference type="ChEBI" id="CHEBI:145989"/>
        <dbReference type="ChEBI" id="CHEBI:456216"/>
        <dbReference type="EC" id="2.7.1.71"/>
    </reaction>
</comment>
<dbReference type="AlphaFoldDB" id="A0A1U6J2E4"/>
<name>A0A1U6J2E4_9CLOT</name>
<feature type="binding site" evidence="7">
    <location>
        <position position="17"/>
    </location>
    <ligand>
        <name>Mg(2+)</name>
        <dbReference type="ChEBI" id="CHEBI:18420"/>
    </ligand>
</feature>
<keyword evidence="7" id="KW-0963">Cytoplasm</keyword>
<dbReference type="GO" id="GO:0008652">
    <property type="term" value="P:amino acid biosynthetic process"/>
    <property type="evidence" value="ECO:0007669"/>
    <property type="project" value="UniProtKB-KW"/>
</dbReference>
<keyword evidence="7" id="KW-0460">Magnesium</keyword>
<dbReference type="GO" id="GO:0005829">
    <property type="term" value="C:cytosol"/>
    <property type="evidence" value="ECO:0007669"/>
    <property type="project" value="TreeGrafter"/>
</dbReference>
<dbReference type="GO" id="GO:0004765">
    <property type="term" value="F:shikimate kinase activity"/>
    <property type="evidence" value="ECO:0007669"/>
    <property type="project" value="UniProtKB-UniRule"/>
</dbReference>
<reference evidence="9" key="1">
    <citation type="submission" date="2017-03" db="EMBL/GenBank/DDBJ databases">
        <authorList>
            <person name="Falquet L."/>
            <person name="Falquet L."/>
        </authorList>
    </citation>
    <scope>NUCLEOTIDE SEQUENCE [LARGE SCALE GENOMIC DNA]</scope>
</reference>
<dbReference type="HAMAP" id="MF_00109">
    <property type="entry name" value="Shikimate_kinase"/>
    <property type="match status" value="1"/>
</dbReference>
<comment type="function">
    <text evidence="7">Catalyzes the specific phosphorylation of the 3-hydroxyl group of shikimic acid using ATP as a cosubstrate.</text>
</comment>
<keyword evidence="1 7" id="KW-0028">Amino-acid biosynthesis</keyword>
<evidence type="ECO:0000256" key="1">
    <source>
        <dbReference type="ARBA" id="ARBA00022605"/>
    </source>
</evidence>
<dbReference type="EMBL" id="LT799839">
    <property type="protein sequence ID" value="SLK14405.1"/>
    <property type="molecule type" value="Genomic_DNA"/>
</dbReference>
<dbReference type="PRINTS" id="PR01100">
    <property type="entry name" value="SHIKIMTKNASE"/>
</dbReference>
<dbReference type="GO" id="GO:0009423">
    <property type="term" value="P:chorismate biosynthetic process"/>
    <property type="evidence" value="ECO:0007669"/>
    <property type="project" value="UniProtKB-UniRule"/>
</dbReference>
<dbReference type="InterPro" id="IPR000623">
    <property type="entry name" value="Shikimate_kinase/TSH1"/>
</dbReference>
<feature type="binding site" evidence="7">
    <location>
        <position position="134"/>
    </location>
    <ligand>
        <name>substrate</name>
    </ligand>
</feature>
<dbReference type="Gene3D" id="3.40.50.300">
    <property type="entry name" value="P-loop containing nucleotide triphosphate hydrolases"/>
    <property type="match status" value="1"/>
</dbReference>
<dbReference type="PANTHER" id="PTHR21087">
    <property type="entry name" value="SHIKIMATE KINASE"/>
    <property type="match status" value="1"/>
</dbReference>